<dbReference type="InterPro" id="IPR042204">
    <property type="entry name" value="2Fe-2S-bd_N"/>
</dbReference>
<evidence type="ECO:0000313" key="2">
    <source>
        <dbReference type="EMBL" id="MCD2167694.1"/>
    </source>
</evidence>
<reference evidence="2 3" key="1">
    <citation type="submission" date="2021-11" db="EMBL/GenBank/DDBJ databases">
        <title>Genome sequence.</title>
        <authorList>
            <person name="Sun Q."/>
        </authorList>
    </citation>
    <scope>NUCLEOTIDE SEQUENCE [LARGE SCALE GENOMIC DNA]</scope>
    <source>
        <strain evidence="2 3">KCTC 12005</strain>
    </source>
</reference>
<dbReference type="AlphaFoldDB" id="A0AAW4Y170"/>
<comment type="caution">
    <text evidence="2">The sequence shown here is derived from an EMBL/GenBank/DDBJ whole genome shotgun (WGS) entry which is preliminary data.</text>
</comment>
<dbReference type="GO" id="GO:0016491">
    <property type="term" value="F:oxidoreductase activity"/>
    <property type="evidence" value="ECO:0007669"/>
    <property type="project" value="UniProtKB-KW"/>
</dbReference>
<protein>
    <submittedName>
        <fullName evidence="2">(2Fe-2S)-binding protein</fullName>
    </submittedName>
</protein>
<name>A0AAW4Y170_9BURK</name>
<dbReference type="RefSeq" id="WP_230780076.1">
    <property type="nucleotide sequence ID" value="NZ_JAJNCT010000030.1"/>
</dbReference>
<gene>
    <name evidence="2" type="ORF">LPW39_21470</name>
</gene>
<evidence type="ECO:0000313" key="3">
    <source>
        <dbReference type="Proteomes" id="UP001199260"/>
    </source>
</evidence>
<dbReference type="EMBL" id="JAJNCT010000030">
    <property type="protein sequence ID" value="MCD2167694.1"/>
    <property type="molecule type" value="Genomic_DNA"/>
</dbReference>
<dbReference type="Gene3D" id="3.10.20.440">
    <property type="entry name" value="2Fe-2S iron-sulphur cluster binding domain, sarcosine oxidase, alpha subunit, N-terminal domain"/>
    <property type="match status" value="1"/>
</dbReference>
<dbReference type="InterPro" id="IPR036010">
    <property type="entry name" value="2Fe-2S_ferredoxin-like_sf"/>
</dbReference>
<keyword evidence="3" id="KW-1185">Reference proteome</keyword>
<proteinExistence type="predicted"/>
<dbReference type="Pfam" id="PF13510">
    <property type="entry name" value="Fer2_4"/>
    <property type="match status" value="1"/>
</dbReference>
<evidence type="ECO:0000256" key="1">
    <source>
        <dbReference type="ARBA" id="ARBA00023002"/>
    </source>
</evidence>
<dbReference type="SUPFAM" id="SSF54292">
    <property type="entry name" value="2Fe-2S ferredoxin-like"/>
    <property type="match status" value="1"/>
</dbReference>
<organism evidence="2 3">
    <name type="scientific">Comamonas koreensis</name>
    <dbReference type="NCBI Taxonomy" id="160825"/>
    <lineage>
        <taxon>Bacteria</taxon>
        <taxon>Pseudomonadati</taxon>
        <taxon>Pseudomonadota</taxon>
        <taxon>Betaproteobacteria</taxon>
        <taxon>Burkholderiales</taxon>
        <taxon>Comamonadaceae</taxon>
        <taxon>Comamonas</taxon>
    </lineage>
</organism>
<dbReference type="Proteomes" id="UP001199260">
    <property type="component" value="Unassembled WGS sequence"/>
</dbReference>
<accession>A0AAW4Y170</accession>
<keyword evidence="1" id="KW-0560">Oxidoreductase</keyword>
<sequence>MASKALFKYLPGHQAGAAGTVSVLVNGTVVRMSPAASLAAGLLAAGVTAVRVSPVGQGARAPYCMMGVCFECMVDVNGRPNQQACLITPADGMEVTTMQAAPSLLDAQEAKHV</sequence>
<dbReference type="GO" id="GO:0051536">
    <property type="term" value="F:iron-sulfur cluster binding"/>
    <property type="evidence" value="ECO:0007669"/>
    <property type="project" value="InterPro"/>
</dbReference>